<evidence type="ECO:0000313" key="10">
    <source>
        <dbReference type="EMBL" id="MBB6073225.1"/>
    </source>
</evidence>
<dbReference type="InterPro" id="IPR018480">
    <property type="entry name" value="PNAcMuramoyl-5peptid_Trfase_CS"/>
</dbReference>
<evidence type="ECO:0000256" key="3">
    <source>
        <dbReference type="ARBA" id="ARBA00022679"/>
    </source>
</evidence>
<dbReference type="GO" id="GO:0005886">
    <property type="term" value="C:plasma membrane"/>
    <property type="evidence" value="ECO:0007669"/>
    <property type="project" value="UniProtKB-SubCell"/>
</dbReference>
<evidence type="ECO:0000256" key="2">
    <source>
        <dbReference type="ARBA" id="ARBA00022475"/>
    </source>
</evidence>
<keyword evidence="11" id="KW-1185">Reference proteome</keyword>
<dbReference type="GO" id="GO:0046872">
    <property type="term" value="F:metal ion binding"/>
    <property type="evidence" value="ECO:0007669"/>
    <property type="project" value="UniProtKB-KW"/>
</dbReference>
<feature type="transmembrane region" description="Helical" evidence="9">
    <location>
        <begin position="75"/>
        <end position="92"/>
    </location>
</feature>
<evidence type="ECO:0000256" key="8">
    <source>
        <dbReference type="SAM" id="MobiDB-lite"/>
    </source>
</evidence>
<dbReference type="Proteomes" id="UP000582837">
    <property type="component" value="Unassembled WGS sequence"/>
</dbReference>
<dbReference type="GO" id="GO:0044038">
    <property type="term" value="P:cell wall macromolecule biosynthetic process"/>
    <property type="evidence" value="ECO:0007669"/>
    <property type="project" value="TreeGrafter"/>
</dbReference>
<accession>A0A841H4R8</accession>
<feature type="transmembrane region" description="Helical" evidence="9">
    <location>
        <begin position="280"/>
        <end position="309"/>
    </location>
</feature>
<name>A0A841H4R8_9BACT</name>
<feature type="transmembrane region" description="Helical" evidence="9">
    <location>
        <begin position="167"/>
        <end position="197"/>
    </location>
</feature>
<comment type="subcellular location">
    <subcellularLocation>
        <location evidence="1">Cell membrane</location>
        <topology evidence="1">Multi-pass membrane protein</topology>
    </subcellularLocation>
</comment>
<evidence type="ECO:0000256" key="5">
    <source>
        <dbReference type="ARBA" id="ARBA00022989"/>
    </source>
</evidence>
<dbReference type="Pfam" id="PF00953">
    <property type="entry name" value="Glycos_transf_4"/>
    <property type="match status" value="1"/>
</dbReference>
<gene>
    <name evidence="10" type="ORF">HNQ61_004892</name>
</gene>
<keyword evidence="6 9" id="KW-0472">Membrane</keyword>
<dbReference type="AlphaFoldDB" id="A0A841H4R8"/>
<dbReference type="GO" id="GO:0071555">
    <property type="term" value="P:cell wall organization"/>
    <property type="evidence" value="ECO:0007669"/>
    <property type="project" value="TreeGrafter"/>
</dbReference>
<dbReference type="GO" id="GO:0036380">
    <property type="term" value="F:UDP-N-acetylglucosamine-undecaprenyl-phosphate N-acetylglucosaminephosphotransferase activity"/>
    <property type="evidence" value="ECO:0007669"/>
    <property type="project" value="UniProtKB-EC"/>
</dbReference>
<evidence type="ECO:0000256" key="4">
    <source>
        <dbReference type="ARBA" id="ARBA00022692"/>
    </source>
</evidence>
<dbReference type="PANTHER" id="PTHR22926">
    <property type="entry name" value="PHOSPHO-N-ACETYLMURAMOYL-PENTAPEPTIDE-TRANSFERASE"/>
    <property type="match status" value="1"/>
</dbReference>
<evidence type="ECO:0000256" key="7">
    <source>
        <dbReference type="PIRSR" id="PIRSR600715-1"/>
    </source>
</evidence>
<protein>
    <submittedName>
        <fullName evidence="10">UDP-GlcNAc:undecaprenyl-phosphate GlcNAc-1-phosphate transferase</fullName>
        <ecNumber evidence="10">2.7.8.33</ecNumber>
    </submittedName>
</protein>
<dbReference type="PANTHER" id="PTHR22926:SF3">
    <property type="entry name" value="UNDECAPRENYL-PHOSPHATE ALPHA-N-ACETYLGLUCOSAMINYL 1-PHOSPHATE TRANSFERASE"/>
    <property type="match status" value="1"/>
</dbReference>
<dbReference type="InterPro" id="IPR000715">
    <property type="entry name" value="Glycosyl_transferase_4"/>
</dbReference>
<feature type="region of interest" description="Disordered" evidence="8">
    <location>
        <begin position="481"/>
        <end position="502"/>
    </location>
</feature>
<dbReference type="EC" id="2.7.8.33" evidence="10"/>
<keyword evidence="2" id="KW-1003">Cell membrane</keyword>
<comment type="cofactor">
    <cofactor evidence="7">
        <name>Mg(2+)</name>
        <dbReference type="ChEBI" id="CHEBI:18420"/>
    </cofactor>
</comment>
<evidence type="ECO:0000256" key="6">
    <source>
        <dbReference type="ARBA" id="ARBA00023136"/>
    </source>
</evidence>
<dbReference type="EMBL" id="JACHIA010000022">
    <property type="protein sequence ID" value="MBB6073225.1"/>
    <property type="molecule type" value="Genomic_DNA"/>
</dbReference>
<feature type="transmembrane region" description="Helical" evidence="9">
    <location>
        <begin position="133"/>
        <end position="155"/>
    </location>
</feature>
<evidence type="ECO:0000256" key="9">
    <source>
        <dbReference type="SAM" id="Phobius"/>
    </source>
</evidence>
<dbReference type="CDD" id="cd06853">
    <property type="entry name" value="GT_WecA_like"/>
    <property type="match status" value="1"/>
</dbReference>
<feature type="transmembrane region" description="Helical" evidence="9">
    <location>
        <begin position="236"/>
        <end position="259"/>
    </location>
</feature>
<sequence>MPVFLVFATAMLTALLVTPAIARVVTRHGLYGHVRPSSAERRVPRLGGIAVWLATTAGLVTSLAAPGGVTGPDRFFVGALLAGTLLFAAGLTDDLVNLRPSIKLLAQCAAAVVAYGFGFRIEAITFGNGSIEVGALALPLTLLWIVGVTNAFNLIDGLDGLATGIGLVALTTTLAVALMLGNLEVALGCAALGGALAGFLRYNFRPARIFLGDGGSLFVGFMLAVLSVHGSTKSTAAVVVAVPLLVLALPLLDTLLAIVRRWLRGTPVFGADERHLHHQLIAMGVTHVRAVVIMYLAAATLAVVGVILAFGPPSLVAATAVGGAALSVILLLFGIKRLGYHEFVEAGAVVHSGMRGLRQSIRDQIHARDVAQVLPRAESLSHVQAILQDNAAALGLLYASVCRESSREGGRSQLPPECAARAWKLECPVDDDDSADDPYVLRVWTEAPDDLRLLTADRTARVLAHAVGEWLRADRAPPAAPVAALPDRTRRAPARSGASAVA</sequence>
<feature type="transmembrane region" description="Helical" evidence="9">
    <location>
        <begin position="209"/>
        <end position="230"/>
    </location>
</feature>
<reference evidence="10 11" key="1">
    <citation type="submission" date="2020-08" db="EMBL/GenBank/DDBJ databases">
        <title>Genomic Encyclopedia of Type Strains, Phase IV (KMG-IV): sequencing the most valuable type-strain genomes for metagenomic binning, comparative biology and taxonomic classification.</title>
        <authorList>
            <person name="Goeker M."/>
        </authorList>
    </citation>
    <scope>NUCLEOTIDE SEQUENCE [LARGE SCALE GENOMIC DNA]</scope>
    <source>
        <strain evidence="10 11">DSM 29007</strain>
    </source>
</reference>
<keyword evidence="5 9" id="KW-1133">Transmembrane helix</keyword>
<keyword evidence="3 10" id="KW-0808">Transferase</keyword>
<organism evidence="10 11">
    <name type="scientific">Longimicrobium terrae</name>
    <dbReference type="NCBI Taxonomy" id="1639882"/>
    <lineage>
        <taxon>Bacteria</taxon>
        <taxon>Pseudomonadati</taxon>
        <taxon>Gemmatimonadota</taxon>
        <taxon>Longimicrobiia</taxon>
        <taxon>Longimicrobiales</taxon>
        <taxon>Longimicrobiaceae</taxon>
        <taxon>Longimicrobium</taxon>
    </lineage>
</organism>
<evidence type="ECO:0000313" key="11">
    <source>
        <dbReference type="Proteomes" id="UP000582837"/>
    </source>
</evidence>
<comment type="caution">
    <text evidence="10">The sequence shown here is derived from an EMBL/GenBank/DDBJ whole genome shotgun (WGS) entry which is preliminary data.</text>
</comment>
<feature type="binding site" evidence="7">
    <location>
        <position position="153"/>
    </location>
    <ligand>
        <name>Mg(2+)</name>
        <dbReference type="ChEBI" id="CHEBI:18420"/>
    </ligand>
</feature>
<evidence type="ECO:0000256" key="1">
    <source>
        <dbReference type="ARBA" id="ARBA00004651"/>
    </source>
</evidence>
<keyword evidence="7" id="KW-0479">Metal-binding</keyword>
<feature type="transmembrane region" description="Helical" evidence="9">
    <location>
        <begin position="315"/>
        <end position="335"/>
    </location>
</feature>
<dbReference type="RefSeq" id="WP_170038652.1">
    <property type="nucleotide sequence ID" value="NZ_JABDTL010000002.1"/>
</dbReference>
<feature type="transmembrane region" description="Helical" evidence="9">
    <location>
        <begin position="46"/>
        <end position="63"/>
    </location>
</feature>
<feature type="binding site" evidence="7">
    <location>
        <position position="213"/>
    </location>
    <ligand>
        <name>Mg(2+)</name>
        <dbReference type="ChEBI" id="CHEBI:18420"/>
    </ligand>
</feature>
<proteinExistence type="predicted"/>
<dbReference type="GO" id="GO:0009103">
    <property type="term" value="P:lipopolysaccharide biosynthetic process"/>
    <property type="evidence" value="ECO:0007669"/>
    <property type="project" value="TreeGrafter"/>
</dbReference>
<feature type="transmembrane region" description="Helical" evidence="9">
    <location>
        <begin position="104"/>
        <end position="121"/>
    </location>
</feature>
<keyword evidence="4 9" id="KW-0812">Transmembrane</keyword>
<keyword evidence="7" id="KW-0460">Magnesium</keyword>
<dbReference type="PROSITE" id="PS01348">
    <property type="entry name" value="MRAY_2"/>
    <property type="match status" value="1"/>
</dbReference>